<gene>
    <name evidence="2" type="ORF">IAA52_13580</name>
</gene>
<evidence type="ECO:0000313" key="2">
    <source>
        <dbReference type="EMBL" id="HIQ84115.1"/>
    </source>
</evidence>
<dbReference type="SUPFAM" id="SSF109604">
    <property type="entry name" value="HD-domain/PDEase-like"/>
    <property type="match status" value="1"/>
</dbReference>
<accession>A0A9D0ZPB8</accession>
<protein>
    <submittedName>
        <fullName evidence="2">HD domain-containing protein</fullName>
    </submittedName>
</protein>
<dbReference type="EMBL" id="DVFZ01000127">
    <property type="protein sequence ID" value="HIQ84115.1"/>
    <property type="molecule type" value="Genomic_DNA"/>
</dbReference>
<feature type="domain" description="HD/PDEase" evidence="1">
    <location>
        <begin position="19"/>
        <end position="150"/>
    </location>
</feature>
<evidence type="ECO:0000313" key="3">
    <source>
        <dbReference type="Proteomes" id="UP000824260"/>
    </source>
</evidence>
<dbReference type="SMART" id="SM00471">
    <property type="entry name" value="HDc"/>
    <property type="match status" value="1"/>
</dbReference>
<dbReference type="Gene3D" id="1.10.3210.10">
    <property type="entry name" value="Hypothetical protein af1432"/>
    <property type="match status" value="1"/>
</dbReference>
<sequence length="199" mass="22602">MFPDVDTARQELKIAGEMNPGPWIAHSLNVAEAARRIAGACAPLDSEKAFVCGLLHDIGRRAGVSATRHILDGYDYAISQGWDEVARICLTHSFPVKDIDASIAKMDISKSQYDFVRNYLDGIRYDIYDRLIILCDALADAKGFCILEKRFVDTARRYGVYPFSVDRWNKTYEFKEDFDKMAGKSIYTLLPHIENCIYN</sequence>
<dbReference type="AlphaFoldDB" id="A0A9D0ZPB8"/>
<organism evidence="2 3">
    <name type="scientific">Candidatus Pullichristensenella stercorigallinarum</name>
    <dbReference type="NCBI Taxonomy" id="2840909"/>
    <lineage>
        <taxon>Bacteria</taxon>
        <taxon>Bacillati</taxon>
        <taxon>Bacillota</taxon>
        <taxon>Clostridia</taxon>
        <taxon>Candidatus Pullichristensenella</taxon>
    </lineage>
</organism>
<dbReference type="Pfam" id="PF01966">
    <property type="entry name" value="HD"/>
    <property type="match status" value="1"/>
</dbReference>
<dbReference type="Proteomes" id="UP000824260">
    <property type="component" value="Unassembled WGS sequence"/>
</dbReference>
<dbReference type="CDD" id="cd00077">
    <property type="entry name" value="HDc"/>
    <property type="match status" value="1"/>
</dbReference>
<dbReference type="InterPro" id="IPR003607">
    <property type="entry name" value="HD/PDEase_dom"/>
</dbReference>
<reference evidence="2" key="1">
    <citation type="submission" date="2020-10" db="EMBL/GenBank/DDBJ databases">
        <authorList>
            <person name="Gilroy R."/>
        </authorList>
    </citation>
    <scope>NUCLEOTIDE SEQUENCE</scope>
    <source>
        <strain evidence="2">ChiSjej6B24-2974</strain>
    </source>
</reference>
<proteinExistence type="predicted"/>
<comment type="caution">
    <text evidence="2">The sequence shown here is derived from an EMBL/GenBank/DDBJ whole genome shotgun (WGS) entry which is preliminary data.</text>
</comment>
<reference evidence="2" key="2">
    <citation type="journal article" date="2021" name="PeerJ">
        <title>Extensive microbial diversity within the chicken gut microbiome revealed by metagenomics and culture.</title>
        <authorList>
            <person name="Gilroy R."/>
            <person name="Ravi A."/>
            <person name="Getino M."/>
            <person name="Pursley I."/>
            <person name="Horton D.L."/>
            <person name="Alikhan N.F."/>
            <person name="Baker D."/>
            <person name="Gharbi K."/>
            <person name="Hall N."/>
            <person name="Watson M."/>
            <person name="Adriaenssens E.M."/>
            <person name="Foster-Nyarko E."/>
            <person name="Jarju S."/>
            <person name="Secka A."/>
            <person name="Antonio M."/>
            <person name="Oren A."/>
            <person name="Chaudhuri R.R."/>
            <person name="La Ragione R."/>
            <person name="Hildebrand F."/>
            <person name="Pallen M.J."/>
        </authorList>
    </citation>
    <scope>NUCLEOTIDE SEQUENCE</scope>
    <source>
        <strain evidence="2">ChiSjej6B24-2974</strain>
    </source>
</reference>
<evidence type="ECO:0000259" key="1">
    <source>
        <dbReference type="SMART" id="SM00471"/>
    </source>
</evidence>
<dbReference type="InterPro" id="IPR006674">
    <property type="entry name" value="HD_domain"/>
</dbReference>
<name>A0A9D0ZPB8_9FIRM</name>